<proteinExistence type="predicted"/>
<reference evidence="3" key="1">
    <citation type="submission" date="2020-08" db="EMBL/GenBank/DDBJ databases">
        <title>Genome public.</title>
        <authorList>
            <person name="Liu C."/>
            <person name="Sun Q."/>
        </authorList>
    </citation>
    <scope>NUCLEOTIDE SEQUENCE</scope>
    <source>
        <strain evidence="3">NSJ-12</strain>
    </source>
</reference>
<sequence length="509" mass="59281">MFTEQDIKALCNREYETIVREIPRTKIECSIIYNDKIIWKKQNNMDENIKSVHLYSISKLYTALLCCIARQEGRLDFEKSITEYLKDFSLFYGSNDVSEDVTIKRLLTNSSGLFNNARLGNNFYSCEDLEKHVNSISGCKLLFLPGTNYKYSNTGFNILGFILECIYGEKYETLVEKKIFKPLGMEHAEFSSTNKCLNPSTGLIATFDDALKGVKALISKNSPIDLLSEFDFANSLYRIKDKQISGFGYGCKVFKCMASSFCIVTGSYLNEYVVQVWSKEYRLGMLLYAQNEITKLIELFDKHDLFWETLLALQDARKIKSVNPVACNTKPEINISNHEIKNYISNEGSFIFLFFFNEDCICISNDKKKWIKLMRHGNQFVGSSYTVEFEVELARFYIDSDTEFGTFYRNDMEFTLKEGDKDWYQNEYILDESLEENEMNRQNIRAFNRVNKIYFTYQKNRMYLNGYSSLGRIEKDTLVTPYGEKIIIYKDSIMIGNVKYIIKNKKGKN</sequence>
<dbReference type="InterPro" id="IPR050789">
    <property type="entry name" value="Diverse_Enzym_Activities"/>
</dbReference>
<organism evidence="3 4">
    <name type="scientific">Zhenhengia yiwuensis</name>
    <dbReference type="NCBI Taxonomy" id="2763666"/>
    <lineage>
        <taxon>Bacteria</taxon>
        <taxon>Bacillati</taxon>
        <taxon>Bacillota</taxon>
        <taxon>Clostridia</taxon>
        <taxon>Lachnospirales</taxon>
        <taxon>Lachnospiraceae</taxon>
        <taxon>Zhenhengia</taxon>
    </lineage>
</organism>
<comment type="caution">
    <text evidence="3">The sequence shown here is derived from an EMBL/GenBank/DDBJ whole genome shotgun (WGS) entry which is preliminary data.</text>
</comment>
<dbReference type="EMBL" id="JACRSY010000027">
    <property type="protein sequence ID" value="MBC8580748.1"/>
    <property type="molecule type" value="Genomic_DNA"/>
</dbReference>
<dbReference type="SUPFAM" id="SSF56601">
    <property type="entry name" value="beta-lactamase/transpeptidase-like"/>
    <property type="match status" value="1"/>
</dbReference>
<dbReference type="PANTHER" id="PTHR43283">
    <property type="entry name" value="BETA-LACTAMASE-RELATED"/>
    <property type="match status" value="1"/>
</dbReference>
<evidence type="ECO:0000256" key="1">
    <source>
        <dbReference type="ARBA" id="ARBA00022801"/>
    </source>
</evidence>
<dbReference type="GO" id="GO:0016787">
    <property type="term" value="F:hydrolase activity"/>
    <property type="evidence" value="ECO:0007669"/>
    <property type="project" value="UniProtKB-KW"/>
</dbReference>
<name>A0A926IFD1_9FIRM</name>
<feature type="domain" description="Beta-lactamase-related" evidence="2">
    <location>
        <begin position="53"/>
        <end position="193"/>
    </location>
</feature>
<dbReference type="Proteomes" id="UP000655830">
    <property type="component" value="Unassembled WGS sequence"/>
</dbReference>
<dbReference type="RefSeq" id="WP_249333460.1">
    <property type="nucleotide sequence ID" value="NZ_JACRSY010000027.1"/>
</dbReference>
<accession>A0A926IFD1</accession>
<dbReference type="PANTHER" id="PTHR43283:SF11">
    <property type="entry name" value="BETA-LACTAMASE-RELATED DOMAIN-CONTAINING PROTEIN"/>
    <property type="match status" value="1"/>
</dbReference>
<protein>
    <submittedName>
        <fullName evidence="3">Beta-lactamase family protein</fullName>
    </submittedName>
</protein>
<evidence type="ECO:0000313" key="3">
    <source>
        <dbReference type="EMBL" id="MBC8580748.1"/>
    </source>
</evidence>
<evidence type="ECO:0000313" key="4">
    <source>
        <dbReference type="Proteomes" id="UP000655830"/>
    </source>
</evidence>
<dbReference type="AlphaFoldDB" id="A0A926IFD1"/>
<dbReference type="Pfam" id="PF00144">
    <property type="entry name" value="Beta-lactamase"/>
    <property type="match status" value="1"/>
</dbReference>
<keyword evidence="1" id="KW-0378">Hydrolase</keyword>
<gene>
    <name evidence="3" type="ORF">H8718_14600</name>
</gene>
<keyword evidence="4" id="KW-1185">Reference proteome</keyword>
<dbReference type="InterPro" id="IPR001466">
    <property type="entry name" value="Beta-lactam-related"/>
</dbReference>
<dbReference type="InterPro" id="IPR012338">
    <property type="entry name" value="Beta-lactam/transpept-like"/>
</dbReference>
<dbReference type="Gene3D" id="3.40.710.10">
    <property type="entry name" value="DD-peptidase/beta-lactamase superfamily"/>
    <property type="match status" value="1"/>
</dbReference>
<evidence type="ECO:0000259" key="2">
    <source>
        <dbReference type="Pfam" id="PF00144"/>
    </source>
</evidence>